<dbReference type="EMBL" id="JAEACU010000287">
    <property type="protein sequence ID" value="KAH7510879.1"/>
    <property type="molecule type" value="Genomic_DNA"/>
</dbReference>
<comment type="caution">
    <text evidence="2">The sequence shown here is derived from an EMBL/GenBank/DDBJ whole genome shotgun (WGS) entry which is preliminary data.</text>
</comment>
<name>A0A978U8T1_ZIZJJ</name>
<keyword evidence="1" id="KW-0812">Transmembrane</keyword>
<gene>
    <name evidence="2" type="ORF">FEM48_ZijujUnG0075100</name>
</gene>
<evidence type="ECO:0000313" key="3">
    <source>
        <dbReference type="Proteomes" id="UP000813462"/>
    </source>
</evidence>
<keyword evidence="1" id="KW-0472">Membrane</keyword>
<organism evidence="2 3">
    <name type="scientific">Ziziphus jujuba var. spinosa</name>
    <dbReference type="NCBI Taxonomy" id="714518"/>
    <lineage>
        <taxon>Eukaryota</taxon>
        <taxon>Viridiplantae</taxon>
        <taxon>Streptophyta</taxon>
        <taxon>Embryophyta</taxon>
        <taxon>Tracheophyta</taxon>
        <taxon>Spermatophyta</taxon>
        <taxon>Magnoliopsida</taxon>
        <taxon>eudicotyledons</taxon>
        <taxon>Gunneridae</taxon>
        <taxon>Pentapetalae</taxon>
        <taxon>rosids</taxon>
        <taxon>fabids</taxon>
        <taxon>Rosales</taxon>
        <taxon>Rhamnaceae</taxon>
        <taxon>Paliureae</taxon>
        <taxon>Ziziphus</taxon>
    </lineage>
</organism>
<dbReference type="Proteomes" id="UP000813462">
    <property type="component" value="Unassembled WGS sequence"/>
</dbReference>
<evidence type="ECO:0000256" key="1">
    <source>
        <dbReference type="SAM" id="Phobius"/>
    </source>
</evidence>
<feature type="transmembrane region" description="Helical" evidence="1">
    <location>
        <begin position="21"/>
        <end position="41"/>
    </location>
</feature>
<dbReference type="AlphaFoldDB" id="A0A978U8T1"/>
<keyword evidence="1" id="KW-1133">Transmembrane helix</keyword>
<evidence type="ECO:0000313" key="2">
    <source>
        <dbReference type="EMBL" id="KAH7510879.1"/>
    </source>
</evidence>
<protein>
    <submittedName>
        <fullName evidence="2">Uncharacterized protein</fullName>
    </submittedName>
</protein>
<proteinExistence type="predicted"/>
<accession>A0A978U8T1</accession>
<dbReference type="InterPro" id="IPR032675">
    <property type="entry name" value="LRR_dom_sf"/>
</dbReference>
<dbReference type="Gene3D" id="3.80.10.10">
    <property type="entry name" value="Ribonuclease Inhibitor"/>
    <property type="match status" value="1"/>
</dbReference>
<sequence>MWELCGLKITTTSFSRIMVSFAFVWVTFLPGCFSGLVVGIVSGNNVVLEEAILVYGDFALVAREKDSYKEDGNNLRRHILEGNQFATCKTSSYHGNFGLCDYTLATGCGNYEAQNHHHQLLKTHGFHFEFDWITFMPGYVSGLAVGIATRNTVSVKKQFWFMEILHLWPMKRISVRRRGAIRG</sequence>
<reference evidence="2" key="1">
    <citation type="journal article" date="2021" name="Front. Plant Sci.">
        <title>Chromosome-Scale Genome Assembly for Chinese Sour Jujube and Insights Into Its Genome Evolution and Domestication Signature.</title>
        <authorList>
            <person name="Shen L.-Y."/>
            <person name="Luo H."/>
            <person name="Wang X.-L."/>
            <person name="Wang X.-M."/>
            <person name="Qiu X.-J."/>
            <person name="Liu H."/>
            <person name="Zhou S.-S."/>
            <person name="Jia K.-H."/>
            <person name="Nie S."/>
            <person name="Bao Y.-T."/>
            <person name="Zhang R.-G."/>
            <person name="Yun Q.-Z."/>
            <person name="Chai Y.-H."/>
            <person name="Lu J.-Y."/>
            <person name="Li Y."/>
            <person name="Zhao S.-W."/>
            <person name="Mao J.-F."/>
            <person name="Jia S.-G."/>
            <person name="Mao Y.-M."/>
        </authorList>
    </citation>
    <scope>NUCLEOTIDE SEQUENCE</scope>
    <source>
        <strain evidence="2">AT0</strain>
        <tissue evidence="2">Leaf</tissue>
    </source>
</reference>